<comment type="caution">
    <text evidence="1">The sequence shown here is derived from an EMBL/GenBank/DDBJ whole genome shotgun (WGS) entry which is preliminary data.</text>
</comment>
<dbReference type="OrthoDB" id="8896866at2"/>
<dbReference type="PROSITE" id="PS51257">
    <property type="entry name" value="PROKAR_LIPOPROTEIN"/>
    <property type="match status" value="1"/>
</dbReference>
<name>A0A016XM42_9BURK</name>
<evidence type="ECO:0000313" key="2">
    <source>
        <dbReference type="Proteomes" id="UP000023268"/>
    </source>
</evidence>
<accession>A0A016XM42</accession>
<dbReference type="Proteomes" id="UP000023268">
    <property type="component" value="Unassembled WGS sequence"/>
</dbReference>
<evidence type="ECO:0008006" key="3">
    <source>
        <dbReference type="Google" id="ProtNLM"/>
    </source>
</evidence>
<dbReference type="eggNOG" id="ENOG502ZV5F">
    <property type="taxonomic scope" value="Bacteria"/>
</dbReference>
<organism evidence="1 2">
    <name type="scientific">Hylemonella gracilis str. Niagara R</name>
    <dbReference type="NCBI Taxonomy" id="1458275"/>
    <lineage>
        <taxon>Bacteria</taxon>
        <taxon>Pseudomonadati</taxon>
        <taxon>Pseudomonadota</taxon>
        <taxon>Betaproteobacteria</taxon>
        <taxon>Burkholderiales</taxon>
        <taxon>Comamonadaceae</taxon>
        <taxon>Hylemonella</taxon>
    </lineage>
</organism>
<sequence length="176" mass="18953">MSRVLSTHPAVSRPTSRLLLLAAVALSGVLGGCAWMQNKTMRAMATPSLALAVIGDRLLIGKVVLYTDRRATIELSNDTDPALDCLGTMNYTNSTGGVLDLRCNEGSQIRLPYTAISETQGHAAGGGVTITYGLPPENARAWLVPPAGRRLVLAKDDGFMCNWFDWALSCNYLRLE</sequence>
<reference evidence="1 2" key="1">
    <citation type="submission" date="2014-02" db="EMBL/GenBank/DDBJ databases">
        <title>Draft Genome of Hylemonella gracilis isolated from the Niagara River.</title>
        <authorList>
            <person name="Pawlowski D.R."/>
            <person name="Koudelka G.B."/>
        </authorList>
    </citation>
    <scope>NUCLEOTIDE SEQUENCE [LARGE SCALE GENOMIC DNA]</scope>
    <source>
        <strain evidence="1 2">Niagara R</strain>
    </source>
</reference>
<gene>
    <name evidence="1" type="ORF">AZ34_12485</name>
</gene>
<dbReference type="RefSeq" id="WP_035608445.1">
    <property type="nucleotide sequence ID" value="NZ_JEMG01000001.1"/>
</dbReference>
<proteinExistence type="predicted"/>
<dbReference type="EMBL" id="JEMG01000001">
    <property type="protein sequence ID" value="EYC52906.1"/>
    <property type="molecule type" value="Genomic_DNA"/>
</dbReference>
<protein>
    <recommendedName>
        <fullName evidence="3">Lipoprotein</fullName>
    </recommendedName>
</protein>
<dbReference type="AlphaFoldDB" id="A0A016XM42"/>
<evidence type="ECO:0000313" key="1">
    <source>
        <dbReference type="EMBL" id="EYC52906.1"/>
    </source>
</evidence>